<feature type="signal peptide" evidence="1">
    <location>
        <begin position="1"/>
        <end position="23"/>
    </location>
</feature>
<gene>
    <name evidence="2" type="ORF">LH29_03160</name>
</gene>
<reference evidence="2 3" key="1">
    <citation type="submission" date="2014-09" db="EMBL/GenBank/DDBJ databases">
        <title>Draft Genome Sequence of Draconibacterium sp. JN14CK-3.</title>
        <authorList>
            <person name="Dong C."/>
            <person name="Lai Q."/>
            <person name="Shao Z."/>
        </authorList>
    </citation>
    <scope>NUCLEOTIDE SEQUENCE [LARGE SCALE GENOMIC DNA]</scope>
    <source>
        <strain evidence="2 3">JN14CK-3</strain>
    </source>
</reference>
<dbReference type="EMBL" id="JRHC01000001">
    <property type="protein sequence ID" value="KJF44500.1"/>
    <property type="molecule type" value="Genomic_DNA"/>
</dbReference>
<keyword evidence="3" id="KW-1185">Reference proteome</keyword>
<protein>
    <recommendedName>
        <fullName evidence="4">Cohesin domain-containing protein</fullName>
    </recommendedName>
</protein>
<proteinExistence type="predicted"/>
<dbReference type="OrthoDB" id="1120212at2"/>
<name>A0A0D8JBX9_9BACT</name>
<dbReference type="AlphaFoldDB" id="A0A0D8JBX9"/>
<evidence type="ECO:0000313" key="2">
    <source>
        <dbReference type="EMBL" id="KJF44500.1"/>
    </source>
</evidence>
<sequence length="187" mass="19697">MKTITTIIVALLLGLVLCRNASAQFDEKNVHIGFSLPEVALMDVEYIGNGTIEFELLPAAESGGSPVIRQLTSQEFWINYSSALGKFSPDRSIVAQIAGGTVPEGLELYILAADYSGNGEGKTGASAGKVLVGSDPRPIITGIGSAYTGNGIGNGHQLNFEIDISQMEKVSASGSHDFTILYTLTDN</sequence>
<evidence type="ECO:0000256" key="1">
    <source>
        <dbReference type="SAM" id="SignalP"/>
    </source>
</evidence>
<feature type="chain" id="PRO_5002331426" description="Cohesin domain-containing protein" evidence="1">
    <location>
        <begin position="24"/>
        <end position="187"/>
    </location>
</feature>
<evidence type="ECO:0000313" key="3">
    <source>
        <dbReference type="Proteomes" id="UP000032544"/>
    </source>
</evidence>
<dbReference type="Proteomes" id="UP000032544">
    <property type="component" value="Unassembled WGS sequence"/>
</dbReference>
<keyword evidence="1" id="KW-0732">Signal</keyword>
<accession>A0A0D8JBX9</accession>
<organism evidence="2 3">
    <name type="scientific">Draconibacterium sediminis</name>
    <dbReference type="NCBI Taxonomy" id="1544798"/>
    <lineage>
        <taxon>Bacteria</taxon>
        <taxon>Pseudomonadati</taxon>
        <taxon>Bacteroidota</taxon>
        <taxon>Bacteroidia</taxon>
        <taxon>Marinilabiliales</taxon>
        <taxon>Prolixibacteraceae</taxon>
        <taxon>Draconibacterium</taxon>
    </lineage>
</organism>
<dbReference type="RefSeq" id="WP_045026053.1">
    <property type="nucleotide sequence ID" value="NZ_JRHC01000001.1"/>
</dbReference>
<dbReference type="STRING" id="1544798.LH29_03160"/>
<comment type="caution">
    <text evidence="2">The sequence shown here is derived from an EMBL/GenBank/DDBJ whole genome shotgun (WGS) entry which is preliminary data.</text>
</comment>
<evidence type="ECO:0008006" key="4">
    <source>
        <dbReference type="Google" id="ProtNLM"/>
    </source>
</evidence>